<dbReference type="GO" id="GO:0000226">
    <property type="term" value="P:microtubule cytoskeleton organization"/>
    <property type="evidence" value="ECO:0007669"/>
    <property type="project" value="TreeGrafter"/>
</dbReference>
<dbReference type="PANTHER" id="PTHR24346:SF56">
    <property type="entry name" value="SERINE_THREONINE-PROTEIN KINASE MARK2"/>
    <property type="match status" value="1"/>
</dbReference>
<evidence type="ECO:0000256" key="5">
    <source>
        <dbReference type="ARBA" id="ARBA00022777"/>
    </source>
</evidence>
<evidence type="ECO:0000256" key="6">
    <source>
        <dbReference type="ARBA" id="ARBA00022840"/>
    </source>
</evidence>
<sequence>MEHLSGGNISDYLEDHYRMTEKEARSIFHQLVSPVQHSHQKGIVHRDLSQRTCSLMLRGTSKLWTRSPIVGLHLPQHHWRGQRSGGWADMF</sequence>
<evidence type="ECO:0000256" key="8">
    <source>
        <dbReference type="ARBA" id="ARBA00048679"/>
    </source>
</evidence>
<gene>
    <name evidence="10" type="ORF">D623_10026910</name>
</gene>
<comment type="catalytic activity">
    <reaction evidence="8">
        <text>L-seryl-[protein] + ATP = O-phospho-L-seryl-[protein] + ADP + H(+)</text>
        <dbReference type="Rhea" id="RHEA:17989"/>
        <dbReference type="Rhea" id="RHEA-COMP:9863"/>
        <dbReference type="Rhea" id="RHEA-COMP:11604"/>
        <dbReference type="ChEBI" id="CHEBI:15378"/>
        <dbReference type="ChEBI" id="CHEBI:29999"/>
        <dbReference type="ChEBI" id="CHEBI:30616"/>
        <dbReference type="ChEBI" id="CHEBI:83421"/>
        <dbReference type="ChEBI" id="CHEBI:456216"/>
        <dbReference type="EC" id="2.7.11.1"/>
    </reaction>
</comment>
<dbReference type="EMBL" id="KE162759">
    <property type="protein sequence ID" value="EPQ09499.1"/>
    <property type="molecule type" value="Genomic_DNA"/>
</dbReference>
<name>S7MY76_MYOBR</name>
<dbReference type="PROSITE" id="PS50011">
    <property type="entry name" value="PROTEIN_KINASE_DOM"/>
    <property type="match status" value="1"/>
</dbReference>
<evidence type="ECO:0000256" key="3">
    <source>
        <dbReference type="ARBA" id="ARBA00022679"/>
    </source>
</evidence>
<evidence type="ECO:0000256" key="7">
    <source>
        <dbReference type="ARBA" id="ARBA00047899"/>
    </source>
</evidence>
<dbReference type="GO" id="GO:0005737">
    <property type="term" value="C:cytoplasm"/>
    <property type="evidence" value="ECO:0007669"/>
    <property type="project" value="TreeGrafter"/>
</dbReference>
<dbReference type="GO" id="GO:0035556">
    <property type="term" value="P:intracellular signal transduction"/>
    <property type="evidence" value="ECO:0007669"/>
    <property type="project" value="TreeGrafter"/>
</dbReference>
<proteinExistence type="predicted"/>
<organism evidence="10 11">
    <name type="scientific">Myotis brandtii</name>
    <name type="common">Brandt's bat</name>
    <dbReference type="NCBI Taxonomy" id="109478"/>
    <lineage>
        <taxon>Eukaryota</taxon>
        <taxon>Metazoa</taxon>
        <taxon>Chordata</taxon>
        <taxon>Craniata</taxon>
        <taxon>Vertebrata</taxon>
        <taxon>Euteleostomi</taxon>
        <taxon>Mammalia</taxon>
        <taxon>Eutheria</taxon>
        <taxon>Laurasiatheria</taxon>
        <taxon>Chiroptera</taxon>
        <taxon>Yangochiroptera</taxon>
        <taxon>Vespertilionidae</taxon>
        <taxon>Myotis</taxon>
    </lineage>
</organism>
<keyword evidence="3" id="KW-0808">Transferase</keyword>
<keyword evidence="4" id="KW-0547">Nucleotide-binding</keyword>
<reference evidence="10 11" key="1">
    <citation type="journal article" date="2013" name="Nat. Commun.">
        <title>Genome analysis reveals insights into physiology and longevity of the Brandt's bat Myotis brandtii.</title>
        <authorList>
            <person name="Seim I."/>
            <person name="Fang X."/>
            <person name="Xiong Z."/>
            <person name="Lobanov A.V."/>
            <person name="Huang Z."/>
            <person name="Ma S."/>
            <person name="Feng Y."/>
            <person name="Turanov A.A."/>
            <person name="Zhu Y."/>
            <person name="Lenz T.L."/>
            <person name="Gerashchenko M.V."/>
            <person name="Fan D."/>
            <person name="Hee Yim S."/>
            <person name="Yao X."/>
            <person name="Jordan D."/>
            <person name="Xiong Y."/>
            <person name="Ma Y."/>
            <person name="Lyapunov A.N."/>
            <person name="Chen G."/>
            <person name="Kulakova O.I."/>
            <person name="Sun Y."/>
            <person name="Lee S.G."/>
            <person name="Bronson R.T."/>
            <person name="Moskalev A.A."/>
            <person name="Sunyaev S.R."/>
            <person name="Zhang G."/>
            <person name="Krogh A."/>
            <person name="Wang J."/>
            <person name="Gladyshev V.N."/>
        </authorList>
    </citation>
    <scope>NUCLEOTIDE SEQUENCE [LARGE SCALE GENOMIC DNA]</scope>
</reference>
<dbReference type="PANTHER" id="PTHR24346">
    <property type="entry name" value="MAP/MICROTUBULE AFFINITY-REGULATING KINASE"/>
    <property type="match status" value="1"/>
</dbReference>
<evidence type="ECO:0000313" key="11">
    <source>
        <dbReference type="Proteomes" id="UP000052978"/>
    </source>
</evidence>
<dbReference type="SUPFAM" id="SSF56112">
    <property type="entry name" value="Protein kinase-like (PK-like)"/>
    <property type="match status" value="1"/>
</dbReference>
<comment type="catalytic activity">
    <reaction evidence="7">
        <text>L-threonyl-[protein] + ATP = O-phospho-L-threonyl-[protein] + ADP + H(+)</text>
        <dbReference type="Rhea" id="RHEA:46608"/>
        <dbReference type="Rhea" id="RHEA-COMP:11060"/>
        <dbReference type="Rhea" id="RHEA-COMP:11605"/>
        <dbReference type="ChEBI" id="CHEBI:15378"/>
        <dbReference type="ChEBI" id="CHEBI:30013"/>
        <dbReference type="ChEBI" id="CHEBI:30616"/>
        <dbReference type="ChEBI" id="CHEBI:61977"/>
        <dbReference type="ChEBI" id="CHEBI:456216"/>
        <dbReference type="EC" id="2.7.11.1"/>
    </reaction>
</comment>
<keyword evidence="5 10" id="KW-0418">Kinase</keyword>
<dbReference type="InterPro" id="IPR011009">
    <property type="entry name" value="Kinase-like_dom_sf"/>
</dbReference>
<accession>S7MY76</accession>
<evidence type="ECO:0000256" key="1">
    <source>
        <dbReference type="ARBA" id="ARBA00012513"/>
    </source>
</evidence>
<keyword evidence="11" id="KW-1185">Reference proteome</keyword>
<protein>
    <recommendedName>
        <fullName evidence="1">non-specific serine/threonine protein kinase</fullName>
        <ecNumber evidence="1">2.7.11.1</ecNumber>
    </recommendedName>
</protein>
<dbReference type="Proteomes" id="UP000052978">
    <property type="component" value="Unassembled WGS sequence"/>
</dbReference>
<dbReference type="EC" id="2.7.11.1" evidence="1"/>
<dbReference type="InterPro" id="IPR000719">
    <property type="entry name" value="Prot_kinase_dom"/>
</dbReference>
<dbReference type="AlphaFoldDB" id="S7MY76"/>
<evidence type="ECO:0000256" key="2">
    <source>
        <dbReference type="ARBA" id="ARBA00022527"/>
    </source>
</evidence>
<evidence type="ECO:0000313" key="10">
    <source>
        <dbReference type="EMBL" id="EPQ09499.1"/>
    </source>
</evidence>
<keyword evidence="6" id="KW-0067">ATP-binding</keyword>
<evidence type="ECO:0000256" key="4">
    <source>
        <dbReference type="ARBA" id="ARBA00022741"/>
    </source>
</evidence>
<dbReference type="Pfam" id="PF00069">
    <property type="entry name" value="Pkinase"/>
    <property type="match status" value="1"/>
</dbReference>
<dbReference type="Gene3D" id="1.10.510.10">
    <property type="entry name" value="Transferase(Phosphotransferase) domain 1"/>
    <property type="match status" value="1"/>
</dbReference>
<keyword evidence="2" id="KW-0723">Serine/threonine-protein kinase</keyword>
<dbReference type="GO" id="GO:0005524">
    <property type="term" value="F:ATP binding"/>
    <property type="evidence" value="ECO:0007669"/>
    <property type="project" value="UniProtKB-KW"/>
</dbReference>
<dbReference type="GO" id="GO:0050321">
    <property type="term" value="F:tau-protein kinase activity"/>
    <property type="evidence" value="ECO:0007669"/>
    <property type="project" value="TreeGrafter"/>
</dbReference>
<evidence type="ECO:0000259" key="9">
    <source>
        <dbReference type="PROSITE" id="PS50011"/>
    </source>
</evidence>
<feature type="domain" description="Protein kinase" evidence="9">
    <location>
        <begin position="1"/>
        <end position="91"/>
    </location>
</feature>